<dbReference type="Gene3D" id="1.10.510.10">
    <property type="entry name" value="Transferase(Phosphotransferase) domain 1"/>
    <property type="match status" value="1"/>
</dbReference>
<gene>
    <name evidence="2" type="ORF">HMPREF0628_0160</name>
</gene>
<evidence type="ECO:0000259" key="1">
    <source>
        <dbReference type="PROSITE" id="PS50011"/>
    </source>
</evidence>
<dbReference type="PROSITE" id="PS50011">
    <property type="entry name" value="PROTEIN_KINASE_DOM"/>
    <property type="match status" value="1"/>
</dbReference>
<reference evidence="2 3" key="1">
    <citation type="submission" date="2009-12" db="EMBL/GenBank/DDBJ databases">
        <title>Genome Sequence of Peptoniphilus lacrimalis 315-B.</title>
        <authorList>
            <person name="Durkin A.S."/>
            <person name="Madupu R."/>
            <person name="Torralba M."/>
            <person name="Methe B."/>
            <person name="Sutton G."/>
            <person name="Strausberg R.L."/>
            <person name="Nelson K.E."/>
        </authorList>
    </citation>
    <scope>NUCLEOTIDE SEQUENCE [LARGE SCALE GENOMIC DNA]</scope>
    <source>
        <strain evidence="2 3">315-B</strain>
    </source>
</reference>
<proteinExistence type="predicted"/>
<dbReference type="AlphaFoldDB" id="D1VS33"/>
<sequence>MFLTDFGICYLDKEKERLTEIEIAVGPRMFIAPEYERGRIGNVDSKGDIFSIGKVIWYMINGVENDFLPSNFWFVDEYNLVKKFDNNEDIIFANNIISICLSINPEERPDYDNLINLIENFLKETKIDNDEKLKFEVRQYNEKRKIDLKEIREKNALLVNTFSICFVKALEKLNNFYNLDLISTILLEYKSKSKNGVDYTSINMEHNSAHYLYSRSFDRIYISINYNPANDNEKYCNVDINYHIYSKNTISKLFRIFYKEDGELYSEFKNEIKLFSEKVVLCWGEDLISEYVRSYV</sequence>
<dbReference type="GO" id="GO:0005524">
    <property type="term" value="F:ATP binding"/>
    <property type="evidence" value="ECO:0007669"/>
    <property type="project" value="InterPro"/>
</dbReference>
<comment type="caution">
    <text evidence="2">The sequence shown here is derived from an EMBL/GenBank/DDBJ whole genome shotgun (WGS) entry which is preliminary data.</text>
</comment>
<evidence type="ECO:0000313" key="3">
    <source>
        <dbReference type="Proteomes" id="UP000005711"/>
    </source>
</evidence>
<feature type="domain" description="Protein kinase" evidence="1">
    <location>
        <begin position="1"/>
        <end position="122"/>
    </location>
</feature>
<dbReference type="EMBL" id="ADDO01000017">
    <property type="protein sequence ID" value="EFA90690.1"/>
    <property type="molecule type" value="Genomic_DNA"/>
</dbReference>
<evidence type="ECO:0000313" key="2">
    <source>
        <dbReference type="EMBL" id="EFA90690.1"/>
    </source>
</evidence>
<name>D1VS33_9FIRM</name>
<keyword evidence="3" id="KW-1185">Reference proteome</keyword>
<dbReference type="GO" id="GO:0004672">
    <property type="term" value="F:protein kinase activity"/>
    <property type="evidence" value="ECO:0007669"/>
    <property type="project" value="InterPro"/>
</dbReference>
<organism evidence="2 3">
    <name type="scientific">Peptoniphilus lacrimalis 315-B</name>
    <dbReference type="NCBI Taxonomy" id="596330"/>
    <lineage>
        <taxon>Bacteria</taxon>
        <taxon>Bacillati</taxon>
        <taxon>Bacillota</taxon>
        <taxon>Tissierellia</taxon>
        <taxon>Tissierellales</taxon>
        <taxon>Peptoniphilaceae</taxon>
        <taxon>Peptoniphilus</taxon>
    </lineage>
</organism>
<dbReference type="SUPFAM" id="SSF56112">
    <property type="entry name" value="Protein kinase-like (PK-like)"/>
    <property type="match status" value="1"/>
</dbReference>
<dbReference type="InterPro" id="IPR011009">
    <property type="entry name" value="Kinase-like_dom_sf"/>
</dbReference>
<protein>
    <recommendedName>
        <fullName evidence="1">Protein kinase domain-containing protein</fullName>
    </recommendedName>
</protein>
<dbReference type="Proteomes" id="UP000005711">
    <property type="component" value="Unassembled WGS sequence"/>
</dbReference>
<dbReference type="InterPro" id="IPR000719">
    <property type="entry name" value="Prot_kinase_dom"/>
</dbReference>
<dbReference type="RefSeq" id="WP_004823919.1">
    <property type="nucleotide sequence ID" value="NZ_ADDO01000017.1"/>
</dbReference>
<accession>D1VS33</accession>